<protein>
    <submittedName>
        <fullName evidence="2">NUDIX hydrolase</fullName>
        <ecNumber evidence="2">3.6.-.-</ecNumber>
    </submittedName>
</protein>
<evidence type="ECO:0000313" key="2">
    <source>
        <dbReference type="EMBL" id="MFD2697360.1"/>
    </source>
</evidence>
<dbReference type="RefSeq" id="WP_379045068.1">
    <property type="nucleotide sequence ID" value="NZ_JBHULZ010000023.1"/>
</dbReference>
<feature type="domain" description="Nudix hydrolase" evidence="1">
    <location>
        <begin position="67"/>
        <end position="195"/>
    </location>
</feature>
<gene>
    <name evidence="2" type="ORF">ACFSQ0_05100</name>
</gene>
<dbReference type="SUPFAM" id="SSF55811">
    <property type="entry name" value="Nudix"/>
    <property type="match status" value="1"/>
</dbReference>
<sequence length="207" mass="24282">MYKIFVNDHPILLSANPEMESPYTSIPIQAAKIKRIIKKVDKGELKYVNLYHKSDKKALNYFKKKLKTIKAGGGVVTNPKQEILFIYRNKKWDLPKGKAEKDETIELTALREVEEETMVEGLKIDHFLTKTYHILKRNGTYKLKETFWYKMSTDYQGPLYPQLNEGITKVKWKNAEKTQKALQKSYANIVELLNQKKNLFQPENRVK</sequence>
<name>A0ABW5SC19_9FLAO</name>
<evidence type="ECO:0000313" key="3">
    <source>
        <dbReference type="Proteomes" id="UP001597357"/>
    </source>
</evidence>
<dbReference type="EC" id="3.6.-.-" evidence="2"/>
<organism evidence="2 3">
    <name type="scientific">Mesonia sediminis</name>
    <dbReference type="NCBI Taxonomy" id="1703946"/>
    <lineage>
        <taxon>Bacteria</taxon>
        <taxon>Pseudomonadati</taxon>
        <taxon>Bacteroidota</taxon>
        <taxon>Flavobacteriia</taxon>
        <taxon>Flavobacteriales</taxon>
        <taxon>Flavobacteriaceae</taxon>
        <taxon>Mesonia</taxon>
    </lineage>
</organism>
<proteinExistence type="predicted"/>
<evidence type="ECO:0000259" key="1">
    <source>
        <dbReference type="PROSITE" id="PS51462"/>
    </source>
</evidence>
<dbReference type="Gene3D" id="3.90.79.10">
    <property type="entry name" value="Nucleoside Triphosphate Pyrophosphohydrolase"/>
    <property type="match status" value="1"/>
</dbReference>
<comment type="caution">
    <text evidence="2">The sequence shown here is derived from an EMBL/GenBank/DDBJ whole genome shotgun (WGS) entry which is preliminary data.</text>
</comment>
<dbReference type="EMBL" id="JBHULZ010000023">
    <property type="protein sequence ID" value="MFD2697360.1"/>
    <property type="molecule type" value="Genomic_DNA"/>
</dbReference>
<accession>A0ABW5SC19</accession>
<dbReference type="PANTHER" id="PTHR43736:SF1">
    <property type="entry name" value="DIHYDRONEOPTERIN TRIPHOSPHATE DIPHOSPHATASE"/>
    <property type="match status" value="1"/>
</dbReference>
<dbReference type="CDD" id="cd03673">
    <property type="entry name" value="NUDIX_Ap6A_hydrolase"/>
    <property type="match status" value="1"/>
</dbReference>
<reference evidence="3" key="1">
    <citation type="journal article" date="2019" name="Int. J. Syst. Evol. Microbiol.">
        <title>The Global Catalogue of Microorganisms (GCM) 10K type strain sequencing project: providing services to taxonomists for standard genome sequencing and annotation.</title>
        <authorList>
            <consortium name="The Broad Institute Genomics Platform"/>
            <consortium name="The Broad Institute Genome Sequencing Center for Infectious Disease"/>
            <person name="Wu L."/>
            <person name="Ma J."/>
        </authorList>
    </citation>
    <scope>NUCLEOTIDE SEQUENCE [LARGE SCALE GENOMIC DNA]</scope>
    <source>
        <strain evidence="3">KCTC 42255</strain>
    </source>
</reference>
<dbReference type="InterPro" id="IPR000086">
    <property type="entry name" value="NUDIX_hydrolase_dom"/>
</dbReference>
<keyword evidence="2" id="KW-0378">Hydrolase</keyword>
<dbReference type="PANTHER" id="PTHR43736">
    <property type="entry name" value="ADP-RIBOSE PYROPHOSPHATASE"/>
    <property type="match status" value="1"/>
</dbReference>
<dbReference type="PROSITE" id="PS51462">
    <property type="entry name" value="NUDIX"/>
    <property type="match status" value="1"/>
</dbReference>
<dbReference type="Proteomes" id="UP001597357">
    <property type="component" value="Unassembled WGS sequence"/>
</dbReference>
<dbReference type="InterPro" id="IPR015797">
    <property type="entry name" value="NUDIX_hydrolase-like_dom_sf"/>
</dbReference>
<dbReference type="GO" id="GO:0016787">
    <property type="term" value="F:hydrolase activity"/>
    <property type="evidence" value="ECO:0007669"/>
    <property type="project" value="UniProtKB-KW"/>
</dbReference>
<dbReference type="Pfam" id="PF00293">
    <property type="entry name" value="NUDIX"/>
    <property type="match status" value="1"/>
</dbReference>
<keyword evidence="3" id="KW-1185">Reference proteome</keyword>